<dbReference type="InterPro" id="IPR042175">
    <property type="entry name" value="Cell/Rod_MreC_2"/>
</dbReference>
<dbReference type="OrthoDB" id="8478127at2"/>
<feature type="transmembrane region" description="Helical" evidence="7">
    <location>
        <begin position="16"/>
        <end position="36"/>
    </location>
</feature>
<feature type="region of interest" description="Disordered" evidence="6">
    <location>
        <begin position="332"/>
        <end position="404"/>
    </location>
</feature>
<name>F4QL45_9CAUL</name>
<dbReference type="NCBIfam" id="TIGR00219">
    <property type="entry name" value="mreC"/>
    <property type="match status" value="1"/>
</dbReference>
<reference evidence="10" key="1">
    <citation type="submission" date="2011-03" db="EMBL/GenBank/DDBJ databases">
        <title>Draft genome sequence of Brevundimonas diminuta.</title>
        <authorList>
            <person name="Brown P.J.B."/>
            <person name="Buechlein A."/>
            <person name="Hemmerich C."/>
            <person name="Brun Y.V."/>
        </authorList>
    </citation>
    <scope>NUCLEOTIDE SEQUENCE [LARGE SCALE GENOMIC DNA]</scope>
    <source>
        <strain evidence="10">C19</strain>
    </source>
</reference>
<dbReference type="PANTHER" id="PTHR34138:SF1">
    <property type="entry name" value="CELL SHAPE-DETERMINING PROTEIN MREC"/>
    <property type="match status" value="1"/>
</dbReference>
<gene>
    <name evidence="9" type="primary">mreC</name>
    <name evidence="9" type="ORF">ABI_18600</name>
</gene>
<evidence type="ECO:0000259" key="8">
    <source>
        <dbReference type="Pfam" id="PF04085"/>
    </source>
</evidence>
<evidence type="ECO:0000313" key="10">
    <source>
        <dbReference type="Proteomes" id="UP000006512"/>
    </source>
</evidence>
<comment type="similarity">
    <text evidence="1">Belongs to the MreC family.</text>
</comment>
<dbReference type="Gene3D" id="2.40.10.350">
    <property type="entry name" value="Rod shape-determining protein MreC, domain 2"/>
    <property type="match status" value="1"/>
</dbReference>
<dbReference type="HOGENOM" id="CLU_042663_7_2_5"/>
<keyword evidence="10" id="KW-1185">Reference proteome</keyword>
<keyword evidence="7" id="KW-0812">Transmembrane</keyword>
<sequence>MSYGDNKHFEHLKLPMTWAVMGVVGLVCIVAALMLLGDRSEQVEADAYARRQGFDSAAGPVNNVLSWPVHKVGDGTNWLDDYLFAVSENRILRKKVAELSQYENMYKQERDLNSRYEKLLNLRTEPELQMVAARSVSVSRGPFANNRLIDAGSKKGITFGNPVITDQGLVGRIVGVSSDVSRVLMVTDVTSHVPVMVMRSDARAMMNGDGNTGYTKLDFVRGKDSVREGDQVLTSGDGGIFPRGLPVGEAVKGVDGVWRVRLYSNRAPIDFVKVVKFQDFSQLPDASTLLRSPPVSDILPPPAMPKVDPQSQISPQTSAQISASAVATSASASSSAAPASVTQPASRAPSSSASSRASSAAPRPRPAAPASASASSSSAPALRPFTPEATPAAASSSTPAGTQP</sequence>
<evidence type="ECO:0000256" key="7">
    <source>
        <dbReference type="SAM" id="Phobius"/>
    </source>
</evidence>
<dbReference type="Pfam" id="PF04085">
    <property type="entry name" value="MreC"/>
    <property type="match status" value="1"/>
</dbReference>
<evidence type="ECO:0000256" key="4">
    <source>
        <dbReference type="ARBA" id="ARBA00032089"/>
    </source>
</evidence>
<dbReference type="InterPro" id="IPR055342">
    <property type="entry name" value="MreC_beta-barrel_core"/>
</dbReference>
<evidence type="ECO:0000256" key="6">
    <source>
        <dbReference type="SAM" id="MobiDB-lite"/>
    </source>
</evidence>
<accession>F4QL45</accession>
<dbReference type="InterPro" id="IPR007221">
    <property type="entry name" value="MreC"/>
</dbReference>
<dbReference type="Gene3D" id="2.40.10.340">
    <property type="entry name" value="Rod shape-determining protein MreC, domain 1"/>
    <property type="match status" value="1"/>
</dbReference>
<keyword evidence="7" id="KW-0472">Membrane</keyword>
<dbReference type="Proteomes" id="UP000006512">
    <property type="component" value="Unassembled WGS sequence"/>
</dbReference>
<proteinExistence type="inferred from homology"/>
<protein>
    <recommendedName>
        <fullName evidence="2">Cell shape-determining protein MreC</fullName>
    </recommendedName>
    <alternativeName>
        <fullName evidence="4">Cell shape protein MreC</fullName>
    </alternativeName>
</protein>
<evidence type="ECO:0000256" key="1">
    <source>
        <dbReference type="ARBA" id="ARBA00009369"/>
    </source>
</evidence>
<keyword evidence="7" id="KW-1133">Transmembrane helix</keyword>
<evidence type="ECO:0000256" key="5">
    <source>
        <dbReference type="SAM" id="Coils"/>
    </source>
</evidence>
<dbReference type="eggNOG" id="COG1792">
    <property type="taxonomic scope" value="Bacteria"/>
</dbReference>
<dbReference type="AlphaFoldDB" id="F4QL45"/>
<evidence type="ECO:0000313" key="9">
    <source>
        <dbReference type="EMBL" id="EGF93420.1"/>
    </source>
</evidence>
<dbReference type="STRING" id="715226.ABI_18600"/>
<evidence type="ECO:0000256" key="2">
    <source>
        <dbReference type="ARBA" id="ARBA00013855"/>
    </source>
</evidence>
<dbReference type="EMBL" id="GL883077">
    <property type="protein sequence ID" value="EGF93420.1"/>
    <property type="molecule type" value="Genomic_DNA"/>
</dbReference>
<evidence type="ECO:0000256" key="3">
    <source>
        <dbReference type="ARBA" id="ARBA00022960"/>
    </source>
</evidence>
<dbReference type="InterPro" id="IPR042177">
    <property type="entry name" value="Cell/Rod_1"/>
</dbReference>
<feature type="domain" description="Rod shape-determining protein MreC beta-barrel core" evidence="8">
    <location>
        <begin position="137"/>
        <end position="252"/>
    </location>
</feature>
<dbReference type="GO" id="GO:0005886">
    <property type="term" value="C:plasma membrane"/>
    <property type="evidence" value="ECO:0007669"/>
    <property type="project" value="TreeGrafter"/>
</dbReference>
<dbReference type="PANTHER" id="PTHR34138">
    <property type="entry name" value="CELL SHAPE-DETERMINING PROTEIN MREC"/>
    <property type="match status" value="1"/>
</dbReference>
<dbReference type="GO" id="GO:0008360">
    <property type="term" value="P:regulation of cell shape"/>
    <property type="evidence" value="ECO:0007669"/>
    <property type="project" value="UniProtKB-KW"/>
</dbReference>
<feature type="coiled-coil region" evidence="5">
    <location>
        <begin position="92"/>
        <end position="119"/>
    </location>
</feature>
<keyword evidence="3" id="KW-0133">Cell shape</keyword>
<organism evidence="9 10">
    <name type="scientific">Asticcacaulis biprosthecium C19</name>
    <dbReference type="NCBI Taxonomy" id="715226"/>
    <lineage>
        <taxon>Bacteria</taxon>
        <taxon>Pseudomonadati</taxon>
        <taxon>Pseudomonadota</taxon>
        <taxon>Alphaproteobacteria</taxon>
        <taxon>Caulobacterales</taxon>
        <taxon>Caulobacteraceae</taxon>
        <taxon>Asticcacaulis</taxon>
    </lineage>
</organism>
<keyword evidence="5" id="KW-0175">Coiled coil</keyword>
<feature type="region of interest" description="Disordered" evidence="6">
    <location>
        <begin position="288"/>
        <end position="320"/>
    </location>
</feature>